<feature type="domain" description="Aminoacyl-transfer RNA synthetases class-II family profile" evidence="6">
    <location>
        <begin position="108"/>
        <end position="381"/>
    </location>
</feature>
<evidence type="ECO:0000256" key="3">
    <source>
        <dbReference type="ARBA" id="ARBA00022840"/>
    </source>
</evidence>
<keyword evidence="3" id="KW-0067">ATP-binding</keyword>
<dbReference type="InterPro" id="IPR045864">
    <property type="entry name" value="aa-tRNA-synth_II/BPL/LPL"/>
</dbReference>
<evidence type="ECO:0000256" key="4">
    <source>
        <dbReference type="ARBA" id="ARBA00022917"/>
    </source>
</evidence>
<organism evidence="7 8">
    <name type="scientific">Paenibacillus aceti</name>
    <dbReference type="NCBI Taxonomy" id="1820010"/>
    <lineage>
        <taxon>Bacteria</taxon>
        <taxon>Bacillati</taxon>
        <taxon>Bacillota</taxon>
        <taxon>Bacilli</taxon>
        <taxon>Bacillales</taxon>
        <taxon>Paenibacillaceae</taxon>
        <taxon>Paenibacillus</taxon>
    </lineage>
</organism>
<dbReference type="EMBL" id="BMIW01000018">
    <property type="protein sequence ID" value="GGG03165.1"/>
    <property type="molecule type" value="Genomic_DNA"/>
</dbReference>
<protein>
    <recommendedName>
        <fullName evidence="6">Aminoacyl-transfer RNA synthetases class-II family profile domain-containing protein</fullName>
    </recommendedName>
</protein>
<keyword evidence="8" id="KW-1185">Reference proteome</keyword>
<evidence type="ECO:0000313" key="8">
    <source>
        <dbReference type="Proteomes" id="UP000608420"/>
    </source>
</evidence>
<dbReference type="Gene3D" id="3.30.930.10">
    <property type="entry name" value="Bira Bifunctional Protein, Domain 2"/>
    <property type="match status" value="1"/>
</dbReference>
<comment type="caution">
    <text evidence="7">The sequence shown here is derived from an EMBL/GenBank/DDBJ whole genome shotgun (WGS) entry which is preliminary data.</text>
</comment>
<accession>A0ABQ1VZ18</accession>
<proteinExistence type="predicted"/>
<evidence type="ECO:0000313" key="7">
    <source>
        <dbReference type="EMBL" id="GGG03165.1"/>
    </source>
</evidence>
<gene>
    <name evidence="7" type="ORF">GCM10010913_26150</name>
</gene>
<keyword evidence="1" id="KW-0436">Ligase</keyword>
<name>A0ABQ1VZ18_9BACL</name>
<dbReference type="InterPro" id="IPR006195">
    <property type="entry name" value="aa-tRNA-synth_II"/>
</dbReference>
<dbReference type="PROSITE" id="PS50862">
    <property type="entry name" value="AA_TRNA_LIGASE_II"/>
    <property type="match status" value="1"/>
</dbReference>
<evidence type="ECO:0000256" key="5">
    <source>
        <dbReference type="ARBA" id="ARBA00023146"/>
    </source>
</evidence>
<dbReference type="SUPFAM" id="SSF55681">
    <property type="entry name" value="Class II aaRS and biotin synthetases"/>
    <property type="match status" value="1"/>
</dbReference>
<keyword evidence="4" id="KW-0648">Protein biosynthesis</keyword>
<evidence type="ECO:0000259" key="6">
    <source>
        <dbReference type="PROSITE" id="PS50862"/>
    </source>
</evidence>
<sequence>MPLDNEQYVKSLRYKIAYISKDIQDITEQGAKLFIKVSEEKAAEIEAAIFRLVEETSESYIDVPADVIFEHKSGHKFPEYDIYEALLSNQWVVPYENGLVGFGKQFLNLYRYLDQTFVQWAEQHGAVEYVYPDLISIDTLNQYHYIAQFPNHLMFASHLKEDIELIQDFSSEVSAGCDCYNSSYIDKPTYANKLAICPHVYKQYENQAIDPEQPIIVTSAGKCKRFESINMTKVERLLDFTMREIVLVGSYEYVLKLREEFIQLTEDLIRRIDLQANIKTGNDPFFTTEYEPKALLQQKLKLKYELNMLLPYSGKELSVGSFNYHGTYFAEAFNITSTDGSNVHTGCIAFGLERFVYAILSQIGLEQAQSVTEGQNERQFI</sequence>
<evidence type="ECO:0000256" key="2">
    <source>
        <dbReference type="ARBA" id="ARBA00022741"/>
    </source>
</evidence>
<reference evidence="8" key="1">
    <citation type="journal article" date="2019" name="Int. J. Syst. Evol. Microbiol.">
        <title>The Global Catalogue of Microorganisms (GCM) 10K type strain sequencing project: providing services to taxonomists for standard genome sequencing and annotation.</title>
        <authorList>
            <consortium name="The Broad Institute Genomics Platform"/>
            <consortium name="The Broad Institute Genome Sequencing Center for Infectious Disease"/>
            <person name="Wu L."/>
            <person name="Ma J."/>
        </authorList>
    </citation>
    <scope>NUCLEOTIDE SEQUENCE [LARGE SCALE GENOMIC DNA]</scope>
    <source>
        <strain evidence="8">CGMCC 1.15420</strain>
    </source>
</reference>
<keyword evidence="2" id="KW-0547">Nucleotide-binding</keyword>
<dbReference type="Proteomes" id="UP000608420">
    <property type="component" value="Unassembled WGS sequence"/>
</dbReference>
<evidence type="ECO:0000256" key="1">
    <source>
        <dbReference type="ARBA" id="ARBA00022598"/>
    </source>
</evidence>
<dbReference type="InterPro" id="IPR002314">
    <property type="entry name" value="aa-tRNA-synt_IIb"/>
</dbReference>
<dbReference type="Pfam" id="PF00587">
    <property type="entry name" value="tRNA-synt_2b"/>
    <property type="match status" value="1"/>
</dbReference>
<keyword evidence="5" id="KW-0030">Aminoacyl-tRNA synthetase</keyword>